<organism evidence="1 2">
    <name type="scientific">Oligella ureolytica</name>
    <dbReference type="NCBI Taxonomy" id="90244"/>
    <lineage>
        <taxon>Bacteria</taxon>
        <taxon>Pseudomonadati</taxon>
        <taxon>Pseudomonadota</taxon>
        <taxon>Betaproteobacteria</taxon>
        <taxon>Burkholderiales</taxon>
        <taxon>Alcaligenaceae</taxon>
        <taxon>Oligella</taxon>
    </lineage>
</organism>
<protein>
    <submittedName>
        <fullName evidence="1">Uncharacterized protein</fullName>
    </submittedName>
</protein>
<evidence type="ECO:0000313" key="1">
    <source>
        <dbReference type="EMBL" id="SUA52708.1"/>
    </source>
</evidence>
<evidence type="ECO:0000313" key="2">
    <source>
        <dbReference type="Proteomes" id="UP000254603"/>
    </source>
</evidence>
<proteinExistence type="predicted"/>
<gene>
    <name evidence="1" type="ORF">NCTC11997_00885</name>
</gene>
<dbReference type="Proteomes" id="UP000254603">
    <property type="component" value="Unassembled WGS sequence"/>
</dbReference>
<dbReference type="EMBL" id="UGSB01000001">
    <property type="protein sequence ID" value="SUA52708.1"/>
    <property type="molecule type" value="Genomic_DNA"/>
</dbReference>
<accession>A0A378XEF4</accession>
<reference evidence="1 2" key="1">
    <citation type="submission" date="2018-06" db="EMBL/GenBank/DDBJ databases">
        <authorList>
            <consortium name="Pathogen Informatics"/>
            <person name="Doyle S."/>
        </authorList>
    </citation>
    <scope>NUCLEOTIDE SEQUENCE [LARGE SCALE GENOMIC DNA]</scope>
    <source>
        <strain evidence="1 2">NCTC11997</strain>
    </source>
</reference>
<name>A0A378XEF4_9BURK</name>
<sequence length="94" mass="9699">MGVGSDNANARQMGSRQLDALQNITGTIDDIQGDVNRGASGAFQLSYNLGSVKTGTVDGNSAASVYSFDASRVARTSSETRGSNVALAPRIIAF</sequence>
<dbReference type="AlphaFoldDB" id="A0A378XEF4"/>